<dbReference type="AlphaFoldDB" id="A0A835ES80"/>
<evidence type="ECO:0000313" key="9">
    <source>
        <dbReference type="Proteomes" id="UP000636709"/>
    </source>
</evidence>
<dbReference type="SUPFAM" id="SSF57247">
    <property type="entry name" value="Bowman-Birk inhibitor, BBI"/>
    <property type="match status" value="1"/>
</dbReference>
<dbReference type="Gene3D" id="2.10.69.10">
    <property type="entry name" value="Cysteine Protease (Bromelain) Inhibitor, subunit H"/>
    <property type="match status" value="1"/>
</dbReference>
<evidence type="ECO:0000256" key="2">
    <source>
        <dbReference type="ARBA" id="ARBA00022690"/>
    </source>
</evidence>
<comment type="caution">
    <text evidence="8">The sequence shown here is derived from an EMBL/GenBank/DDBJ whole genome shotgun (WGS) entry which is preliminary data.</text>
</comment>
<evidence type="ECO:0000256" key="6">
    <source>
        <dbReference type="SAM" id="MobiDB-lite"/>
    </source>
</evidence>
<gene>
    <name evidence="8" type="ORF">HU200_026110</name>
</gene>
<dbReference type="PANTHER" id="PTHR33479">
    <property type="entry name" value="BOWMAN-BIRK TYPE BRAN TRYPSIN INHIBITOR"/>
    <property type="match status" value="1"/>
</dbReference>
<keyword evidence="9" id="KW-1185">Reference proteome</keyword>
<evidence type="ECO:0000256" key="1">
    <source>
        <dbReference type="ARBA" id="ARBA00008506"/>
    </source>
</evidence>
<dbReference type="CDD" id="cd00023">
    <property type="entry name" value="BBI"/>
    <property type="match status" value="1"/>
</dbReference>
<proteinExistence type="inferred from homology"/>
<accession>A0A835ES80</accession>
<dbReference type="GO" id="GO:0005576">
    <property type="term" value="C:extracellular region"/>
    <property type="evidence" value="ECO:0007669"/>
    <property type="project" value="InterPro"/>
</dbReference>
<name>A0A835ES80_9POAL</name>
<keyword evidence="4" id="KW-1015">Disulfide bond</keyword>
<evidence type="ECO:0000313" key="8">
    <source>
        <dbReference type="EMBL" id="KAF8717002.1"/>
    </source>
</evidence>
<organism evidence="8 9">
    <name type="scientific">Digitaria exilis</name>
    <dbReference type="NCBI Taxonomy" id="1010633"/>
    <lineage>
        <taxon>Eukaryota</taxon>
        <taxon>Viridiplantae</taxon>
        <taxon>Streptophyta</taxon>
        <taxon>Embryophyta</taxon>
        <taxon>Tracheophyta</taxon>
        <taxon>Spermatophyta</taxon>
        <taxon>Magnoliopsida</taxon>
        <taxon>Liliopsida</taxon>
        <taxon>Poales</taxon>
        <taxon>Poaceae</taxon>
        <taxon>PACMAD clade</taxon>
        <taxon>Panicoideae</taxon>
        <taxon>Panicodae</taxon>
        <taxon>Paniceae</taxon>
        <taxon>Anthephorinae</taxon>
        <taxon>Digitaria</taxon>
    </lineage>
</organism>
<dbReference type="GO" id="GO:0004867">
    <property type="term" value="F:serine-type endopeptidase inhibitor activity"/>
    <property type="evidence" value="ECO:0007669"/>
    <property type="project" value="UniProtKB-KW"/>
</dbReference>
<evidence type="ECO:0000259" key="7">
    <source>
        <dbReference type="SMART" id="SM00269"/>
    </source>
</evidence>
<comment type="similarity">
    <text evidence="1 5">Belongs to the Bowman-Birk serine protease inhibitor family.</text>
</comment>
<dbReference type="SMART" id="SM00269">
    <property type="entry name" value="BowB"/>
    <property type="match status" value="1"/>
</dbReference>
<dbReference type="Pfam" id="PF00228">
    <property type="entry name" value="Bowman-Birk_leg"/>
    <property type="match status" value="1"/>
</dbReference>
<keyword evidence="3 5" id="KW-0722">Serine protease inhibitor</keyword>
<protein>
    <recommendedName>
        <fullName evidence="7">Bowman-Birk serine protease inhibitors family domain-containing protein</fullName>
    </recommendedName>
</protein>
<dbReference type="EMBL" id="JACEFO010001719">
    <property type="protein sequence ID" value="KAF8717002.1"/>
    <property type="molecule type" value="Genomic_DNA"/>
</dbReference>
<feature type="region of interest" description="Disordered" evidence="6">
    <location>
        <begin position="115"/>
        <end position="135"/>
    </location>
</feature>
<keyword evidence="2 5" id="KW-0646">Protease inhibitor</keyword>
<evidence type="ECO:0000256" key="4">
    <source>
        <dbReference type="ARBA" id="ARBA00023157"/>
    </source>
</evidence>
<dbReference type="InterPro" id="IPR000877">
    <property type="entry name" value="Prot_inh_BBI"/>
</dbReference>
<evidence type="ECO:0000256" key="3">
    <source>
        <dbReference type="ARBA" id="ARBA00022900"/>
    </source>
</evidence>
<dbReference type="PANTHER" id="PTHR33479:SF4">
    <property type="entry name" value="BOWMAN-BIRK TYPE TRYPSIN INHIBITOR"/>
    <property type="match status" value="1"/>
</dbReference>
<sequence length="266" mass="28303">MAKKSCIGPCVWCGVVPHYCHASAPLARYSASLVLGSVFRALHAYCVSLLQNSVSLSDVSLLLLAASTVSTCRTQQYPFHFPVGGRPNTQSVTGTPPIRNLLEFPSTENQRRCRFSRGETKHDAQGPARHIGRRRHPRGYASQLGLCSPRSESVVSNSTCTISWVLGFTKFLAAAGHGEEVGRGAASWKDANAGAWPCCDHCALCDRSIPPTCACLDSSPGGCHPGCKDCVPSTTGAGVRGAPLFQCVDSIVNFCERRCTPASHGP</sequence>
<feature type="domain" description="Bowman-Birk serine protease inhibitors family" evidence="7">
    <location>
        <begin position="198"/>
        <end position="259"/>
    </location>
</feature>
<dbReference type="OrthoDB" id="739291at2759"/>
<reference evidence="8" key="1">
    <citation type="submission" date="2020-07" db="EMBL/GenBank/DDBJ databases">
        <title>Genome sequence and genetic diversity analysis of an under-domesticated orphan crop, white fonio (Digitaria exilis).</title>
        <authorList>
            <person name="Bennetzen J.L."/>
            <person name="Chen S."/>
            <person name="Ma X."/>
            <person name="Wang X."/>
            <person name="Yssel A.E.J."/>
            <person name="Chaluvadi S.R."/>
            <person name="Johnson M."/>
            <person name="Gangashetty P."/>
            <person name="Hamidou F."/>
            <person name="Sanogo M.D."/>
            <person name="Zwaenepoel A."/>
            <person name="Wallace J."/>
            <person name="Van De Peer Y."/>
            <person name="Van Deynze A."/>
        </authorList>
    </citation>
    <scope>NUCLEOTIDE SEQUENCE</scope>
    <source>
        <tissue evidence="8">Leaves</tissue>
    </source>
</reference>
<evidence type="ECO:0000256" key="5">
    <source>
        <dbReference type="RuleBase" id="RU003856"/>
    </source>
</evidence>
<dbReference type="InterPro" id="IPR035995">
    <property type="entry name" value="Bowman-Birk_prot_inh"/>
</dbReference>
<dbReference type="Proteomes" id="UP000636709">
    <property type="component" value="Unassembled WGS sequence"/>
</dbReference>